<protein>
    <submittedName>
        <fullName evidence="2">Uncharacterized protein</fullName>
    </submittedName>
</protein>
<gene>
    <name evidence="2" type="ORF">PL2TA16_03049</name>
</gene>
<dbReference type="Proteomes" id="UP000017820">
    <property type="component" value="Unassembled WGS sequence"/>
</dbReference>
<proteinExistence type="predicted"/>
<evidence type="ECO:0000256" key="1">
    <source>
        <dbReference type="SAM" id="SignalP"/>
    </source>
</evidence>
<dbReference type="EMBL" id="AUSV01000034">
    <property type="protein sequence ID" value="ESP93663.1"/>
    <property type="molecule type" value="Genomic_DNA"/>
</dbReference>
<dbReference type="GeneID" id="29920589"/>
<dbReference type="AlphaFoldDB" id="V4HV42"/>
<evidence type="ECO:0000313" key="3">
    <source>
        <dbReference type="Proteomes" id="UP000017820"/>
    </source>
</evidence>
<reference evidence="2 3" key="1">
    <citation type="submission" date="2013-07" db="EMBL/GenBank/DDBJ databases">
        <title>Draft genome sequence of Pseudoalteromonas luteoviolacea 2ta16.</title>
        <authorList>
            <person name="Allen E.E."/>
            <person name="Azam F."/>
            <person name="Podell S."/>
        </authorList>
    </citation>
    <scope>NUCLEOTIDE SEQUENCE [LARGE SCALE GENOMIC DNA]</scope>
    <source>
        <strain evidence="2 3">2ta16</strain>
    </source>
</reference>
<accession>V4HV42</accession>
<name>V4HV42_PSEL2</name>
<evidence type="ECO:0000313" key="2">
    <source>
        <dbReference type="EMBL" id="ESP93663.1"/>
    </source>
</evidence>
<dbReference type="RefSeq" id="WP_023398930.1">
    <property type="nucleotide sequence ID" value="NZ_AUSV01000034.1"/>
</dbReference>
<comment type="caution">
    <text evidence="2">The sequence shown here is derived from an EMBL/GenBank/DDBJ whole genome shotgun (WGS) entry which is preliminary data.</text>
</comment>
<sequence>MKTRTASALVSLCILSGTFKTHAKVFTCSGIVTNVISKYDQFEVRYKSAQTGEQMAPIWIYETHAYLLGPVLKAIEAGKKFNTEYMLVLENRASDDILCMAGHALIAITKK</sequence>
<dbReference type="PATRIC" id="fig|1353533.3.peg.2001"/>
<keyword evidence="1" id="KW-0732">Signal</keyword>
<organism evidence="2 3">
    <name type="scientific">Pseudoalteromonas luteoviolacea (strain 2ta16)</name>
    <dbReference type="NCBI Taxonomy" id="1353533"/>
    <lineage>
        <taxon>Bacteria</taxon>
        <taxon>Pseudomonadati</taxon>
        <taxon>Pseudomonadota</taxon>
        <taxon>Gammaproteobacteria</taxon>
        <taxon>Alteromonadales</taxon>
        <taxon>Pseudoalteromonadaceae</taxon>
        <taxon>Pseudoalteromonas</taxon>
    </lineage>
</organism>
<feature type="signal peptide" evidence="1">
    <location>
        <begin position="1"/>
        <end position="23"/>
    </location>
</feature>
<feature type="chain" id="PRO_5004719006" evidence="1">
    <location>
        <begin position="24"/>
        <end position="111"/>
    </location>
</feature>